<evidence type="ECO:0000259" key="1">
    <source>
        <dbReference type="SMART" id="SM00382"/>
    </source>
</evidence>
<keyword evidence="2" id="KW-0067">ATP-binding</keyword>
<dbReference type="AlphaFoldDB" id="A0A5N5EME7"/>
<gene>
    <name evidence="2" type="ORF">F5983_12460</name>
</gene>
<dbReference type="GO" id="GO:0005524">
    <property type="term" value="F:ATP binding"/>
    <property type="evidence" value="ECO:0007669"/>
    <property type="project" value="UniProtKB-KW"/>
</dbReference>
<dbReference type="Pfam" id="PF01078">
    <property type="entry name" value="Mg_chelatase"/>
    <property type="match status" value="1"/>
</dbReference>
<evidence type="ECO:0000313" key="2">
    <source>
        <dbReference type="EMBL" id="KAB2592025.1"/>
    </source>
</evidence>
<sequence>MGFARACSVALVGVEGVVVEVQADLEPGVAAFTLVGLPDKSLIESRDRVRAAVVNSGAEWPQKKLTVGLSPASVPKSGSGFDLAVACAVLGAAERIDPAAIADVVMIGELGLDGRVRPVRGVLPAVLAAAEAGYQQVVVPEQTAGEAALVPGVSVLGVRSLRQLIAILCDEPVPDEPVDDRGRPDAMLAGLMVPGTGLGAGLASPRGEGHTPDLADVAGQLRPRKALEVAAAGGHHLLFSGPPGAGKTMLAERLSAVLPPLTRQESLEVTAVHSVAGILPPGEPLVSRAPYCAPHHSATMQSLVGGGNGMPRPGAVSLAHRGILFLDEAPEFSGKALDALRQPLESGHVVVARAAGVVRLPARFLMVLAANPCPCGRHSLTGAGCECPPSVVRRYQARLSGPLLDRVDLRVEVEPVDRGALLEQGGRGEPTAVVAARVREARARAAERLAGTPWTTNSEVPGHELRTRLLAAPGALAAAERDLERGLLTARGLDRVLRVAWTVADLRGASRPEAQDIAVALELRTGIQRGAPMEMGAL</sequence>
<dbReference type="InterPro" id="IPR014721">
    <property type="entry name" value="Ribsml_uS5_D2-typ_fold_subgr"/>
</dbReference>
<dbReference type="Pfam" id="PF13541">
    <property type="entry name" value="ChlI"/>
    <property type="match status" value="1"/>
</dbReference>
<proteinExistence type="predicted"/>
<dbReference type="InterPro" id="IPR045006">
    <property type="entry name" value="CHLI-like"/>
</dbReference>
<comment type="caution">
    <text evidence="2">The sequence shown here is derived from an EMBL/GenBank/DDBJ whole genome shotgun (WGS) entry which is preliminary data.</text>
</comment>
<dbReference type="SUPFAM" id="SSF54211">
    <property type="entry name" value="Ribosomal protein S5 domain 2-like"/>
    <property type="match status" value="1"/>
</dbReference>
<dbReference type="InterPro" id="IPR000523">
    <property type="entry name" value="Mg_chelatse_chII-like_cat_dom"/>
</dbReference>
<dbReference type="PANTHER" id="PTHR32039">
    <property type="entry name" value="MAGNESIUM-CHELATASE SUBUNIT CHLI"/>
    <property type="match status" value="1"/>
</dbReference>
<organism evidence="2 3">
    <name type="scientific">Streptomyces arboris</name>
    <dbReference type="NCBI Taxonomy" id="2600619"/>
    <lineage>
        <taxon>Bacteria</taxon>
        <taxon>Bacillati</taxon>
        <taxon>Actinomycetota</taxon>
        <taxon>Actinomycetes</taxon>
        <taxon>Kitasatosporales</taxon>
        <taxon>Streptomycetaceae</taxon>
        <taxon>Streptomyces</taxon>
    </lineage>
</organism>
<dbReference type="InterPro" id="IPR025158">
    <property type="entry name" value="Mg_chelat-rel_C"/>
</dbReference>
<accession>A0A5N5EME7</accession>
<dbReference type="RefSeq" id="WP_151510382.1">
    <property type="nucleotide sequence ID" value="NZ_VYUA01000009.1"/>
</dbReference>
<dbReference type="SMART" id="SM00382">
    <property type="entry name" value="AAA"/>
    <property type="match status" value="1"/>
</dbReference>
<dbReference type="SUPFAM" id="SSF52540">
    <property type="entry name" value="P-loop containing nucleoside triphosphate hydrolases"/>
    <property type="match status" value="1"/>
</dbReference>
<reference evidence="2 3" key="1">
    <citation type="submission" date="2019-09" db="EMBL/GenBank/DDBJ databases">
        <authorList>
            <person name="Liu P."/>
        </authorList>
    </citation>
    <scope>NUCLEOTIDE SEQUENCE [LARGE SCALE GENOMIC DNA]</scope>
    <source>
        <strain evidence="2 3">TRM68085</strain>
    </source>
</reference>
<dbReference type="PANTHER" id="PTHR32039:SF7">
    <property type="entry name" value="COMPETENCE PROTEIN COMM"/>
    <property type="match status" value="1"/>
</dbReference>
<dbReference type="Pfam" id="PF13335">
    <property type="entry name" value="Mg_chelatase_C"/>
    <property type="match status" value="1"/>
</dbReference>
<dbReference type="EMBL" id="VYUA01000009">
    <property type="protein sequence ID" value="KAB2592025.1"/>
    <property type="molecule type" value="Genomic_DNA"/>
</dbReference>
<evidence type="ECO:0000313" key="3">
    <source>
        <dbReference type="Proteomes" id="UP000326907"/>
    </source>
</evidence>
<dbReference type="InterPro" id="IPR003593">
    <property type="entry name" value="AAA+_ATPase"/>
</dbReference>
<dbReference type="Gene3D" id="3.40.50.300">
    <property type="entry name" value="P-loop containing nucleotide triphosphate hydrolases"/>
    <property type="match status" value="1"/>
</dbReference>
<name>A0A5N5EME7_9ACTN</name>
<feature type="domain" description="AAA+ ATPase" evidence="1">
    <location>
        <begin position="233"/>
        <end position="417"/>
    </location>
</feature>
<dbReference type="Gene3D" id="3.30.230.10">
    <property type="match status" value="1"/>
</dbReference>
<keyword evidence="3" id="KW-1185">Reference proteome</keyword>
<keyword evidence="2" id="KW-0547">Nucleotide-binding</keyword>
<dbReference type="InterPro" id="IPR027417">
    <property type="entry name" value="P-loop_NTPase"/>
</dbReference>
<dbReference type="InterPro" id="IPR020568">
    <property type="entry name" value="Ribosomal_Su5_D2-typ_SF"/>
</dbReference>
<dbReference type="Proteomes" id="UP000326907">
    <property type="component" value="Unassembled WGS sequence"/>
</dbReference>
<protein>
    <submittedName>
        <fullName evidence="2">ATP-binding protein</fullName>
    </submittedName>
</protein>